<feature type="signal peptide" evidence="1">
    <location>
        <begin position="1"/>
        <end position="18"/>
    </location>
</feature>
<dbReference type="Pfam" id="PF24137">
    <property type="entry name" value="DA_N"/>
    <property type="match status" value="1"/>
</dbReference>
<gene>
    <name evidence="4" type="ORF">APUU_60107A</name>
</gene>
<dbReference type="OrthoDB" id="5344254at2759"/>
<evidence type="ECO:0000256" key="1">
    <source>
        <dbReference type="SAM" id="SignalP"/>
    </source>
</evidence>
<accession>A0A7R7XUI5</accession>
<feature type="domain" description="AsqO/PenF-like C-terminal" evidence="3">
    <location>
        <begin position="242"/>
        <end position="370"/>
    </location>
</feature>
<dbReference type="SUPFAM" id="SSF159245">
    <property type="entry name" value="AttH-like"/>
    <property type="match status" value="1"/>
</dbReference>
<evidence type="ECO:0000259" key="2">
    <source>
        <dbReference type="Pfam" id="PF24137"/>
    </source>
</evidence>
<keyword evidence="5" id="KW-1185">Reference proteome</keyword>
<dbReference type="InterPro" id="IPR057722">
    <property type="entry name" value="AsqO/PenF-like_C"/>
</dbReference>
<keyword evidence="1" id="KW-0732">Signal</keyword>
<protein>
    <recommendedName>
        <fullName evidence="6">Hydroxyneurosporene synthase</fullName>
    </recommendedName>
</protein>
<dbReference type="InterPro" id="IPR056402">
    <property type="entry name" value="DA_N"/>
</dbReference>
<proteinExistence type="predicted"/>
<dbReference type="KEGG" id="apuu:APUU_60107A"/>
<dbReference type="AlphaFoldDB" id="A0A7R7XUI5"/>
<name>A0A7R7XUI5_9EURO</name>
<dbReference type="EMBL" id="AP024448">
    <property type="protein sequence ID" value="BCS27059.1"/>
    <property type="molecule type" value="Genomic_DNA"/>
</dbReference>
<organism evidence="4 5">
    <name type="scientific">Aspergillus puulaauensis</name>
    <dbReference type="NCBI Taxonomy" id="1220207"/>
    <lineage>
        <taxon>Eukaryota</taxon>
        <taxon>Fungi</taxon>
        <taxon>Dikarya</taxon>
        <taxon>Ascomycota</taxon>
        <taxon>Pezizomycotina</taxon>
        <taxon>Eurotiomycetes</taxon>
        <taxon>Eurotiomycetidae</taxon>
        <taxon>Eurotiales</taxon>
        <taxon>Aspergillaceae</taxon>
        <taxon>Aspergillus</taxon>
    </lineage>
</organism>
<dbReference type="Pfam" id="PF25581">
    <property type="entry name" value="AsqO_C"/>
    <property type="match status" value="1"/>
</dbReference>
<reference evidence="4" key="1">
    <citation type="submission" date="2021-01" db="EMBL/GenBank/DDBJ databases">
        <authorList>
            <consortium name="Aspergillus puulaauensis MK2 genome sequencing consortium"/>
            <person name="Kazuki M."/>
            <person name="Futagami T."/>
        </authorList>
    </citation>
    <scope>NUCLEOTIDE SEQUENCE</scope>
    <source>
        <strain evidence="4">MK2</strain>
    </source>
</reference>
<evidence type="ECO:0000259" key="3">
    <source>
        <dbReference type="Pfam" id="PF25581"/>
    </source>
</evidence>
<dbReference type="RefSeq" id="XP_041559253.1">
    <property type="nucleotide sequence ID" value="XM_041706914.1"/>
</dbReference>
<dbReference type="Proteomes" id="UP000654913">
    <property type="component" value="Chromosome 6"/>
</dbReference>
<feature type="domain" description="Diels-Alderase N-terminal" evidence="2">
    <location>
        <begin position="24"/>
        <end position="235"/>
    </location>
</feature>
<dbReference type="GeneID" id="64977064"/>
<sequence length="375" mass="40724">MKLYSGLTFALFIPQILAAASTTIIHPTPVPEVSDITWTDSNGFDAAKVQPVNASTYDWWYFDAVQVSDDPAQQASVVITLYTAVSTGFDFLQAYADQGFTSLTLAEVIIHWPNGTAESYFFNSTEARITTNTADNGVHGVWIDNPDKISVTGSPAMTTWQVEIDSAAWISGTVTLQSIAPPHYPCGPLASGEKMQVAPHVGWANAVPDAQANVQLTVNGRPLNFTGIGYHDKNWGDKNFASSVGSWYWGHGRLGPYSIVWFDFLSPERENFVSAYVARDNKILVSQCSGITVRPYGENATYPPLASTGNPSGFNINIDLPDGSQLDFKASAERMVAGDAPGSRYARFTGTLEGKVDGEALTGEALFEHFHIFEK</sequence>
<feature type="chain" id="PRO_5030582076" description="Hydroxyneurosporene synthase" evidence="1">
    <location>
        <begin position="19"/>
        <end position="375"/>
    </location>
</feature>
<evidence type="ECO:0000313" key="5">
    <source>
        <dbReference type="Proteomes" id="UP000654913"/>
    </source>
</evidence>
<reference evidence="4" key="2">
    <citation type="submission" date="2021-02" db="EMBL/GenBank/DDBJ databases">
        <title>Aspergillus puulaauensis MK2 genome sequence.</title>
        <authorList>
            <person name="Futagami T."/>
            <person name="Mori K."/>
            <person name="Kadooka C."/>
            <person name="Tanaka T."/>
        </authorList>
    </citation>
    <scope>NUCLEOTIDE SEQUENCE</scope>
    <source>
        <strain evidence="4">MK2</strain>
    </source>
</reference>
<evidence type="ECO:0008006" key="6">
    <source>
        <dbReference type="Google" id="ProtNLM"/>
    </source>
</evidence>
<evidence type="ECO:0000313" key="4">
    <source>
        <dbReference type="EMBL" id="BCS27059.1"/>
    </source>
</evidence>